<dbReference type="EMBL" id="KJ746597">
    <property type="protein sequence ID" value="AID67471.1"/>
    <property type="molecule type" value="Genomic_DNA"/>
</dbReference>
<dbReference type="InterPro" id="IPR002171">
    <property type="entry name" value="Ribosomal_uL2"/>
</dbReference>
<evidence type="ECO:0000256" key="3">
    <source>
        <dbReference type="ARBA" id="ARBA00022980"/>
    </source>
</evidence>
<dbReference type="Pfam" id="PF00181">
    <property type="entry name" value="Ribosomal_L2_N"/>
    <property type="match status" value="1"/>
</dbReference>
<dbReference type="FunFam" id="2.40.50.140:FF:000003">
    <property type="entry name" value="50S ribosomal protein L2"/>
    <property type="match status" value="1"/>
</dbReference>
<feature type="domain" description="Large ribosomal subunit protein uL2 RNA-binding" evidence="8">
    <location>
        <begin position="44"/>
        <end position="120"/>
    </location>
</feature>
<organism evidence="9">
    <name type="scientific">Prasinococcus sp. CCMP1194</name>
    <dbReference type="NCBI Taxonomy" id="110672"/>
    <lineage>
        <taxon>Eukaryota</taxon>
        <taxon>Viridiplantae</taxon>
        <taxon>Prasinodermophyta</taxon>
        <taxon>Palmophyllophyceae</taxon>
        <taxon>Prasinococcales</taxon>
        <taxon>Prasinococcaceae</taxon>
        <taxon>Prasinococcus</taxon>
    </lineage>
</organism>
<dbReference type="AlphaFoldDB" id="A0A088CIX9"/>
<dbReference type="GO" id="GO:0032543">
    <property type="term" value="P:mitochondrial translation"/>
    <property type="evidence" value="ECO:0007669"/>
    <property type="project" value="TreeGrafter"/>
</dbReference>
<reference evidence="9" key="1">
    <citation type="journal article" date="2014" name="BMC Genomics">
        <title>Six newly sequenced chloroplast genomes from prasinophyte green algae provide insights into the relationships among prasinophyte lineages and the diversity of streamlined genome architecture in picoplanktonic species.</title>
        <authorList>
            <person name="Lemieux C."/>
            <person name="Otis C."/>
            <person name="Turmel M."/>
        </authorList>
    </citation>
    <scope>NUCLEOTIDE SEQUENCE</scope>
</reference>
<dbReference type="HAMAP" id="MF_01320_B">
    <property type="entry name" value="Ribosomal_uL2_B"/>
    <property type="match status" value="1"/>
</dbReference>
<feature type="domain" description="Large ribosomal subunit protein uL2 C-terminal" evidence="7">
    <location>
        <begin position="126"/>
        <end position="255"/>
    </location>
</feature>
<evidence type="ECO:0000256" key="2">
    <source>
        <dbReference type="ARBA" id="ARBA00011838"/>
    </source>
</evidence>
<protein>
    <recommendedName>
        <fullName evidence="5">Large ribosomal subunit protein uL2c</fullName>
    </recommendedName>
</protein>
<geneLocation type="chloroplast" evidence="9"/>
<sequence length="277" mass="31030">MTIRFYKPYTPSTRTRISLDFSQLDLAKNYPEKTLLEKHHRQKGRNNRGVITIRHRGGGHKRRYRHIDFHRRKKDIIGIVKQLEYDPNRTSHIALLHYSDGEKRYILAPRGLSKDDQVISSLTAQIKIGNALPLSAIPLGTLVHNIESIPLAGGKFVRSAGTAAQIVAKEGKYVTLRLPSGEVRLFLNTCWATIGQVGNTDAMNIVLGKAGRKRWFGKRPTVRGSVMNPVDHPHGGGEGRSPIGRSAPVTPWGKPALGMKTRSPKKYSDRVIIQKRK</sequence>
<keyword evidence="3 5" id="KW-0689">Ribosomal protein</keyword>
<dbReference type="PANTHER" id="PTHR13691:SF5">
    <property type="entry name" value="LARGE RIBOSOMAL SUBUNIT PROTEIN UL2M"/>
    <property type="match status" value="1"/>
</dbReference>
<evidence type="ECO:0000256" key="5">
    <source>
        <dbReference type="HAMAP-Rule" id="MF_01320"/>
    </source>
</evidence>
<dbReference type="SUPFAM" id="SSF50249">
    <property type="entry name" value="Nucleic acid-binding proteins"/>
    <property type="match status" value="1"/>
</dbReference>
<dbReference type="PROSITE" id="PS00467">
    <property type="entry name" value="RIBOSOMAL_L2"/>
    <property type="match status" value="1"/>
</dbReference>
<dbReference type="FunFam" id="4.10.950.10:FF:000001">
    <property type="entry name" value="50S ribosomal protein L2"/>
    <property type="match status" value="1"/>
</dbReference>
<dbReference type="PIRSF" id="PIRSF002158">
    <property type="entry name" value="Ribosomal_L2"/>
    <property type="match status" value="1"/>
</dbReference>
<dbReference type="InterPro" id="IPR008991">
    <property type="entry name" value="Translation_prot_SH3-like_sf"/>
</dbReference>
<evidence type="ECO:0000259" key="8">
    <source>
        <dbReference type="SMART" id="SM01383"/>
    </source>
</evidence>
<dbReference type="InterPro" id="IPR022666">
    <property type="entry name" value="Ribosomal_uL2_RNA-bd_dom"/>
</dbReference>
<evidence type="ECO:0000313" key="9">
    <source>
        <dbReference type="EMBL" id="AID67471.1"/>
    </source>
</evidence>
<dbReference type="InterPro" id="IPR022669">
    <property type="entry name" value="Ribosomal_uL2_C"/>
</dbReference>
<accession>A0A088CIX9</accession>
<dbReference type="SUPFAM" id="SSF50104">
    <property type="entry name" value="Translation proteins SH3-like domain"/>
    <property type="match status" value="1"/>
</dbReference>
<dbReference type="InterPro" id="IPR014722">
    <property type="entry name" value="Rib_uL2_dom2"/>
</dbReference>
<comment type="similarity">
    <text evidence="1 5">Belongs to the universal ribosomal protein uL2 family.</text>
</comment>
<dbReference type="PANTHER" id="PTHR13691">
    <property type="entry name" value="RIBOSOMAL PROTEIN L2"/>
    <property type="match status" value="1"/>
</dbReference>
<dbReference type="GO" id="GO:0005762">
    <property type="term" value="C:mitochondrial large ribosomal subunit"/>
    <property type="evidence" value="ECO:0007669"/>
    <property type="project" value="TreeGrafter"/>
</dbReference>
<dbReference type="InterPro" id="IPR005880">
    <property type="entry name" value="Ribosomal_uL2_bac/org-type"/>
</dbReference>
<proteinExistence type="inferred from homology"/>
<evidence type="ECO:0000256" key="6">
    <source>
        <dbReference type="SAM" id="MobiDB-lite"/>
    </source>
</evidence>
<dbReference type="InterPro" id="IPR012340">
    <property type="entry name" value="NA-bd_OB-fold"/>
</dbReference>
<dbReference type="NCBIfam" id="TIGR01171">
    <property type="entry name" value="rplB_bact"/>
    <property type="match status" value="1"/>
</dbReference>
<dbReference type="Gene3D" id="2.40.50.140">
    <property type="entry name" value="Nucleic acid-binding proteins"/>
    <property type="match status" value="1"/>
</dbReference>
<dbReference type="SMART" id="SM01382">
    <property type="entry name" value="Ribosomal_L2_C"/>
    <property type="match status" value="1"/>
</dbReference>
<dbReference type="InterPro" id="IPR022671">
    <property type="entry name" value="Ribosomal_uL2_CS"/>
</dbReference>
<dbReference type="SMART" id="SM01383">
    <property type="entry name" value="Ribosomal_L2"/>
    <property type="match status" value="1"/>
</dbReference>
<dbReference type="Gene3D" id="4.10.950.10">
    <property type="entry name" value="Ribosomal protein L2, domain 3"/>
    <property type="match status" value="1"/>
</dbReference>
<keyword evidence="4 5" id="KW-0687">Ribonucleoprotein</keyword>
<dbReference type="GO" id="GO:0009507">
    <property type="term" value="C:chloroplast"/>
    <property type="evidence" value="ECO:0007669"/>
    <property type="project" value="UniProtKB-SubCell"/>
</dbReference>
<evidence type="ECO:0000256" key="4">
    <source>
        <dbReference type="ARBA" id="ARBA00023274"/>
    </source>
</evidence>
<dbReference type="GO" id="GO:0003735">
    <property type="term" value="F:structural constituent of ribosome"/>
    <property type="evidence" value="ECO:0007669"/>
    <property type="project" value="InterPro"/>
</dbReference>
<comment type="subcellular location">
    <subcellularLocation>
        <location evidence="5">Plastid</location>
        <location evidence="5">Chloroplast</location>
    </subcellularLocation>
</comment>
<dbReference type="InterPro" id="IPR014726">
    <property type="entry name" value="Ribosomal_uL2_dom3"/>
</dbReference>
<comment type="subunit">
    <text evidence="2 5">Part of the 50S ribosomal subunit.</text>
</comment>
<dbReference type="GO" id="GO:0019843">
    <property type="term" value="F:rRNA binding"/>
    <property type="evidence" value="ECO:0007669"/>
    <property type="project" value="UniProtKB-UniRule"/>
</dbReference>
<keyword evidence="9" id="KW-0934">Plastid</keyword>
<evidence type="ECO:0000259" key="7">
    <source>
        <dbReference type="SMART" id="SM01382"/>
    </source>
</evidence>
<dbReference type="Pfam" id="PF03947">
    <property type="entry name" value="Ribosomal_L2_C"/>
    <property type="match status" value="1"/>
</dbReference>
<gene>
    <name evidence="5 9" type="primary">rpl2</name>
</gene>
<evidence type="ECO:0000256" key="1">
    <source>
        <dbReference type="ARBA" id="ARBA00005636"/>
    </source>
</evidence>
<name>A0A088CIX9_9VIRI</name>
<feature type="region of interest" description="Disordered" evidence="6">
    <location>
        <begin position="222"/>
        <end position="277"/>
    </location>
</feature>
<dbReference type="FunFam" id="2.30.30.30:FF:000001">
    <property type="entry name" value="50S ribosomal protein L2"/>
    <property type="match status" value="1"/>
</dbReference>
<dbReference type="Gene3D" id="2.30.30.30">
    <property type="match status" value="1"/>
</dbReference>
<keyword evidence="9" id="KW-0150">Chloroplast</keyword>
<dbReference type="GO" id="GO:0016740">
    <property type="term" value="F:transferase activity"/>
    <property type="evidence" value="ECO:0007669"/>
    <property type="project" value="InterPro"/>
</dbReference>